<reference evidence="1 2" key="1">
    <citation type="submission" date="2017-04" db="EMBL/GenBank/DDBJ databases">
        <authorList>
            <person name="Afonso C.L."/>
            <person name="Miller P.J."/>
            <person name="Scott M.A."/>
            <person name="Spackman E."/>
            <person name="Goraichik I."/>
            <person name="Dimitrov K.M."/>
            <person name="Suarez D.L."/>
            <person name="Swayne D.E."/>
        </authorList>
    </citation>
    <scope>NUCLEOTIDE SEQUENCE [LARGE SCALE GENOMIC DNA]</scope>
    <source>
        <strain evidence="1 2">DSM 12816</strain>
    </source>
</reference>
<dbReference type="SUPFAM" id="SSF51556">
    <property type="entry name" value="Metallo-dependent hydrolases"/>
    <property type="match status" value="1"/>
</dbReference>
<dbReference type="GO" id="GO:0006508">
    <property type="term" value="P:proteolysis"/>
    <property type="evidence" value="ECO:0007669"/>
    <property type="project" value="InterPro"/>
</dbReference>
<sequence>MKPIPLFDAHCDTIHGCVEEGEDLLRNTGHVDLIRGGAFSPWAQFFAFWILRESVPPGGLYQEFLREYEWFRTELEKNSRCLVLCRSAGEIGKAAAEGRAAALLSVEGAEILDCDIEKLKDAYHKGVRAVNLTWNHCNLLSGSIAEEDTRGLGPEGRTFVQTMEDLGMIVDVSHLSEPGFWDVAAMAKRPFMASHSNARPLAPHPRNLTNAQFRAIVNAGGVAGINLYAGFLGPRPTVDDAVSHIEHFLSQGGEKNVALGCDLDGCEELPAGMRGIQDLNLLYEALLRRNYSQSLVNDIFFNNLMRIVEEVCGI</sequence>
<dbReference type="GO" id="GO:0070573">
    <property type="term" value="F:metallodipeptidase activity"/>
    <property type="evidence" value="ECO:0007669"/>
    <property type="project" value="InterPro"/>
</dbReference>
<organism evidence="1 2">
    <name type="scientific">Papillibacter cinnamivorans DSM 12816</name>
    <dbReference type="NCBI Taxonomy" id="1122930"/>
    <lineage>
        <taxon>Bacteria</taxon>
        <taxon>Bacillati</taxon>
        <taxon>Bacillota</taxon>
        <taxon>Clostridia</taxon>
        <taxon>Eubacteriales</taxon>
        <taxon>Oscillospiraceae</taxon>
        <taxon>Papillibacter</taxon>
    </lineage>
</organism>
<dbReference type="Pfam" id="PF01244">
    <property type="entry name" value="Peptidase_M19"/>
    <property type="match status" value="1"/>
</dbReference>
<evidence type="ECO:0000313" key="2">
    <source>
        <dbReference type="Proteomes" id="UP000192790"/>
    </source>
</evidence>
<dbReference type="PROSITE" id="PS51365">
    <property type="entry name" value="RENAL_DIPEPTIDASE_2"/>
    <property type="match status" value="1"/>
</dbReference>
<dbReference type="PANTHER" id="PTHR10443:SF12">
    <property type="entry name" value="DIPEPTIDASE"/>
    <property type="match status" value="1"/>
</dbReference>
<accession>A0A1W1YU49</accession>
<proteinExistence type="predicted"/>
<dbReference type="Proteomes" id="UP000192790">
    <property type="component" value="Unassembled WGS sequence"/>
</dbReference>
<protein>
    <submittedName>
        <fullName evidence="1">Membrane dipeptidase</fullName>
    </submittedName>
</protein>
<dbReference type="Gene3D" id="3.20.20.140">
    <property type="entry name" value="Metal-dependent hydrolases"/>
    <property type="match status" value="1"/>
</dbReference>
<dbReference type="InterPro" id="IPR032466">
    <property type="entry name" value="Metal_Hydrolase"/>
</dbReference>
<keyword evidence="2" id="KW-1185">Reference proteome</keyword>
<name>A0A1W1YU49_9FIRM</name>
<dbReference type="EMBL" id="FWXW01000001">
    <property type="protein sequence ID" value="SMC39669.1"/>
    <property type="molecule type" value="Genomic_DNA"/>
</dbReference>
<dbReference type="InterPro" id="IPR008257">
    <property type="entry name" value="Pept_M19"/>
</dbReference>
<dbReference type="AlphaFoldDB" id="A0A1W1YU49"/>
<evidence type="ECO:0000313" key="1">
    <source>
        <dbReference type="EMBL" id="SMC39669.1"/>
    </source>
</evidence>
<dbReference type="STRING" id="1122930.SAMN02745168_0661"/>
<dbReference type="RefSeq" id="WP_084233539.1">
    <property type="nucleotide sequence ID" value="NZ_FWXW01000001.1"/>
</dbReference>
<dbReference type="PANTHER" id="PTHR10443">
    <property type="entry name" value="MICROSOMAL DIPEPTIDASE"/>
    <property type="match status" value="1"/>
</dbReference>
<dbReference type="PROSITE" id="PS00869">
    <property type="entry name" value="RENAL_DIPEPTIDASE_1"/>
    <property type="match status" value="1"/>
</dbReference>
<gene>
    <name evidence="1" type="ORF">SAMN02745168_0661</name>
</gene>
<dbReference type="InterPro" id="IPR000180">
    <property type="entry name" value="Dipep_AS"/>
</dbReference>